<accession>A0A223S360</accession>
<dbReference type="OrthoDB" id="3215821at2"/>
<dbReference type="RefSeq" id="WP_017621864.1">
    <property type="nucleotide sequence ID" value="NZ_CP022753.1"/>
</dbReference>
<dbReference type="SUPFAM" id="SSF89372">
    <property type="entry name" value="Fucose-specific lectin"/>
    <property type="match status" value="2"/>
</dbReference>
<dbReference type="Gene3D" id="2.120.10.70">
    <property type="entry name" value="Fucose-specific lectin"/>
    <property type="match status" value="1"/>
</dbReference>
<gene>
    <name evidence="1" type="ORF">CDO52_06975</name>
</gene>
<name>A0A223S360_9ACTN</name>
<proteinExistence type="predicted"/>
<organism evidence="1 2">
    <name type="scientific">Nocardiopsis gilva YIM 90087</name>
    <dbReference type="NCBI Taxonomy" id="1235441"/>
    <lineage>
        <taxon>Bacteria</taxon>
        <taxon>Bacillati</taxon>
        <taxon>Actinomycetota</taxon>
        <taxon>Actinomycetes</taxon>
        <taxon>Streptosporangiales</taxon>
        <taxon>Nocardiopsidaceae</taxon>
        <taxon>Nocardiopsis</taxon>
    </lineage>
</organism>
<sequence length="302" mass="33229">MLRWTVWTYQEGEGWSPDQQLPLNLSDFGPSLAGGSSLDCVFAGAKGDSRLYLTRYDHINGWIVAQALPNHYSAAAPAVARYQNKLYCVHRGGKDDEQLWWATYGDQGSGVNEWSADQSFPAHKSSTTPALAVFQDKLYCVHRGAVDDAQMYWTCWDGSSWSADRPVGGWTSSHAPALAVYRDTRRQPCLVCVHRLDDGSLNLIRFTGSDWRPGLNDYPTTLPGKTAKAPALAVFGGDLHCVQRGNGDDKNLYISTMVQGSHSWYGPLRMGESVASAEGASLTVYRAPDGTKDQLFCMHRGV</sequence>
<keyword evidence="2" id="KW-1185">Reference proteome</keyword>
<evidence type="ECO:0008006" key="3">
    <source>
        <dbReference type="Google" id="ProtNLM"/>
    </source>
</evidence>
<protein>
    <recommendedName>
        <fullName evidence="3">Exo-alpha-sialidase</fullName>
    </recommendedName>
</protein>
<reference evidence="1 2" key="1">
    <citation type="submission" date="2017-08" db="EMBL/GenBank/DDBJ databases">
        <title>The complete genome sequence of Nocardiopsis gilva YIM 90087.</title>
        <authorList>
            <person name="Yin M."/>
            <person name="Tang S."/>
        </authorList>
    </citation>
    <scope>NUCLEOTIDE SEQUENCE [LARGE SCALE GENOMIC DNA]</scope>
    <source>
        <strain evidence="1 2">YIM 90087</strain>
    </source>
</reference>
<evidence type="ECO:0000313" key="2">
    <source>
        <dbReference type="Proteomes" id="UP000215005"/>
    </source>
</evidence>
<evidence type="ECO:0000313" key="1">
    <source>
        <dbReference type="EMBL" id="ASU82560.1"/>
    </source>
</evidence>
<dbReference type="EMBL" id="CP022753">
    <property type="protein sequence ID" value="ASU82560.1"/>
    <property type="molecule type" value="Genomic_DNA"/>
</dbReference>
<dbReference type="KEGG" id="ngv:CDO52_06975"/>
<dbReference type="AlphaFoldDB" id="A0A223S360"/>
<dbReference type="Proteomes" id="UP000215005">
    <property type="component" value="Chromosome"/>
</dbReference>